<proteinExistence type="predicted"/>
<dbReference type="AlphaFoldDB" id="A0AAN6HFH5"/>
<comment type="caution">
    <text evidence="1">The sequence shown here is derived from an EMBL/GenBank/DDBJ whole genome shotgun (WGS) entry which is preliminary data.</text>
</comment>
<keyword evidence="2" id="KW-1185">Reference proteome</keyword>
<dbReference type="Proteomes" id="UP001175353">
    <property type="component" value="Unassembled WGS sequence"/>
</dbReference>
<dbReference type="EMBL" id="JAUJLE010000280">
    <property type="protein sequence ID" value="KAK0963212.1"/>
    <property type="molecule type" value="Genomic_DNA"/>
</dbReference>
<dbReference type="SUPFAM" id="SSF53474">
    <property type="entry name" value="alpha/beta-Hydrolases"/>
    <property type="match status" value="1"/>
</dbReference>
<dbReference type="Gene3D" id="3.40.50.1820">
    <property type="entry name" value="alpha/beta hydrolase"/>
    <property type="match status" value="1"/>
</dbReference>
<reference evidence="1" key="1">
    <citation type="submission" date="2023-06" db="EMBL/GenBank/DDBJ databases">
        <title>Black Yeasts Isolated from many extreme environments.</title>
        <authorList>
            <person name="Coleine C."/>
            <person name="Stajich J.E."/>
            <person name="Selbmann L."/>
        </authorList>
    </citation>
    <scope>NUCLEOTIDE SEQUENCE</scope>
    <source>
        <strain evidence="1">CCFEE 5200</strain>
    </source>
</reference>
<accession>A0AAN6HFH5</accession>
<organism evidence="1 2">
    <name type="scientific">Friedmanniomyces endolithicus</name>
    <dbReference type="NCBI Taxonomy" id="329885"/>
    <lineage>
        <taxon>Eukaryota</taxon>
        <taxon>Fungi</taxon>
        <taxon>Dikarya</taxon>
        <taxon>Ascomycota</taxon>
        <taxon>Pezizomycotina</taxon>
        <taxon>Dothideomycetes</taxon>
        <taxon>Dothideomycetidae</taxon>
        <taxon>Mycosphaerellales</taxon>
        <taxon>Teratosphaeriaceae</taxon>
        <taxon>Friedmanniomyces</taxon>
    </lineage>
</organism>
<protein>
    <recommendedName>
        <fullName evidence="3">Peptidase S9 prolyl oligopeptidase catalytic domain-containing protein</fullName>
    </recommendedName>
</protein>
<gene>
    <name evidence="1" type="ORF">LTR91_019077</name>
</gene>
<sequence length="223" mass="25093">MGKVNRFLNRTNDVLCCFIPNWESVLTPVVDYLYKRDDVDHERLALLGSSFGGYLDARAAAFEPRIKALLLDGGIYNAHTSFVGQLNGDPTLKELYDSGQQQKFDDTVAKLLRSPRTPSGLRWRVEQGLWAFDVQGPYEFLQVTKSYSIANISGQIRMPTWIAAAANDQFFQGQPELVKHALGSRATLHRFDGPAGYHNQVGATEEANRVMHIWLDEVFKLTS</sequence>
<evidence type="ECO:0008006" key="3">
    <source>
        <dbReference type="Google" id="ProtNLM"/>
    </source>
</evidence>
<evidence type="ECO:0000313" key="2">
    <source>
        <dbReference type="Proteomes" id="UP001175353"/>
    </source>
</evidence>
<dbReference type="InterPro" id="IPR029058">
    <property type="entry name" value="AB_hydrolase_fold"/>
</dbReference>
<evidence type="ECO:0000313" key="1">
    <source>
        <dbReference type="EMBL" id="KAK0963212.1"/>
    </source>
</evidence>
<name>A0AAN6HFH5_9PEZI</name>